<dbReference type="InterPro" id="IPR006665">
    <property type="entry name" value="OmpA-like"/>
</dbReference>
<evidence type="ECO:0000256" key="2">
    <source>
        <dbReference type="SAM" id="MobiDB-lite"/>
    </source>
</evidence>
<feature type="compositionally biased region" description="Acidic residues" evidence="2">
    <location>
        <begin position="116"/>
        <end position="143"/>
    </location>
</feature>
<feature type="domain" description="OmpA-like" evidence="4">
    <location>
        <begin position="517"/>
        <end position="642"/>
    </location>
</feature>
<dbReference type="Proteomes" id="UP001220964">
    <property type="component" value="Unassembled WGS sequence"/>
</dbReference>
<feature type="compositionally biased region" description="Low complexity" evidence="2">
    <location>
        <begin position="144"/>
        <end position="173"/>
    </location>
</feature>
<comment type="caution">
    <text evidence="5">The sequence shown here is derived from an EMBL/GenBank/DDBJ whole genome shotgun (WGS) entry which is preliminary data.</text>
</comment>
<reference evidence="5" key="1">
    <citation type="submission" date="2023-03" db="EMBL/GenBank/DDBJ databases">
        <title>Multiphase analysis and comparison of six strains from genera Psychromarinibacter, Lutimaribacter, and Maritimibacter, including a novel species: Psychromarinibacter sediminicola sp. nov.</title>
        <authorList>
            <person name="Wang Y.-H."/>
            <person name="Ye M.-Q."/>
            <person name="Du Z.-J."/>
        </authorList>
    </citation>
    <scope>NUCLEOTIDE SEQUENCE</scope>
    <source>
        <strain evidence="5">C21-152</strain>
    </source>
</reference>
<name>A0AAE3T8E2_9RHOB</name>
<protein>
    <submittedName>
        <fullName evidence="5">OmpA family protein</fullName>
    </submittedName>
</protein>
<organism evidence="5 6">
    <name type="scientific">Psychromarinibacter sediminicola</name>
    <dbReference type="NCBI Taxonomy" id="3033385"/>
    <lineage>
        <taxon>Bacteria</taxon>
        <taxon>Pseudomonadati</taxon>
        <taxon>Pseudomonadota</taxon>
        <taxon>Alphaproteobacteria</taxon>
        <taxon>Rhodobacterales</taxon>
        <taxon>Paracoccaceae</taxon>
        <taxon>Psychromarinibacter</taxon>
    </lineage>
</organism>
<sequence length="643" mass="67206">MTHRKRFLGASTALVTLIVALPQQVAAQTIPPCNDAAEARDAAEVDDLGGVTLDRVPALLESGAICMLPNGKVRVTGNAEAGVGAAPEAAGDSEGDAAAEAEAEGETEAEGEAEAAAEAEAEAAAEAAAEAEAEVEAEAEAEAEAAAPDPEAEGAASSAVDDVADTVEGLADALGEDGDGSGEAPAEAPADEAEPDRDTADTEPDAAPEPEPEPEPEAEPEPDVAETAPESDTAEPEPETPEAPQDDEGGGDDMPLETLTDTLDEAVPGVDIDADTEVTAETPEGAAPSGDDDPGRPADVAAAENEQPVETTETVMTEENTRSSDEDFAEDTPAPDAEASGDGDRDGGGLSAFEKFAVGAAGIAVLSQIIGDDEEVVSNTGDRVVVQRDDGSYYVLKDDDELLRRPGADVRTETFADGSTRTTVTRQNGVQVVTISAADGTVLRRTKVFPDGRQVVLFDDTQTYEPVDVSRLPRPAQSERVEADNSAALRAALQAERARDVDRTFSLAQVRHIREVRELMPEIDIDAINFATGSAAIRPEEAEDLYALGEAMSEFIAENPDELFLIEGHTDAVGGAAMNLALSDRRAESVALALTEYFDVPPENMVVQGYGERFLKVPTQEAERINRRATVRRITPLVQVASR</sequence>
<dbReference type="PANTHER" id="PTHR30329:SF21">
    <property type="entry name" value="LIPOPROTEIN YIAD-RELATED"/>
    <property type="match status" value="1"/>
</dbReference>
<dbReference type="AlphaFoldDB" id="A0AAE3T8E2"/>
<dbReference type="InterPro" id="IPR050330">
    <property type="entry name" value="Bact_OuterMem_StrucFunc"/>
</dbReference>
<dbReference type="CDD" id="cd07185">
    <property type="entry name" value="OmpA_C-like"/>
    <property type="match status" value="1"/>
</dbReference>
<evidence type="ECO:0000313" key="6">
    <source>
        <dbReference type="Proteomes" id="UP001220964"/>
    </source>
</evidence>
<evidence type="ECO:0000313" key="5">
    <source>
        <dbReference type="EMBL" id="MDF0600608.1"/>
    </source>
</evidence>
<keyword evidence="1" id="KW-0472">Membrane</keyword>
<feature type="compositionally biased region" description="Acidic residues" evidence="2">
    <location>
        <begin position="232"/>
        <end position="255"/>
    </location>
</feature>
<feature type="region of interest" description="Disordered" evidence="2">
    <location>
        <begin position="116"/>
        <end position="348"/>
    </location>
</feature>
<feature type="compositionally biased region" description="Low complexity" evidence="2">
    <location>
        <begin position="306"/>
        <end position="318"/>
    </location>
</feature>
<keyword evidence="3" id="KW-0732">Signal</keyword>
<dbReference type="PROSITE" id="PS51123">
    <property type="entry name" value="OMPA_2"/>
    <property type="match status" value="1"/>
</dbReference>
<feature type="compositionally biased region" description="Acidic residues" evidence="2">
    <location>
        <begin position="189"/>
        <end position="224"/>
    </location>
</feature>
<feature type="chain" id="PRO_5042202085" evidence="3">
    <location>
        <begin position="28"/>
        <end position="643"/>
    </location>
</feature>
<dbReference type="RefSeq" id="WP_275566751.1">
    <property type="nucleotide sequence ID" value="NZ_JARGYC010000015.1"/>
</dbReference>
<dbReference type="SUPFAM" id="SSF103088">
    <property type="entry name" value="OmpA-like"/>
    <property type="match status" value="1"/>
</dbReference>
<evidence type="ECO:0000256" key="1">
    <source>
        <dbReference type="PROSITE-ProRule" id="PRU00473"/>
    </source>
</evidence>
<dbReference type="PANTHER" id="PTHR30329">
    <property type="entry name" value="STATOR ELEMENT OF FLAGELLAR MOTOR COMPLEX"/>
    <property type="match status" value="1"/>
</dbReference>
<evidence type="ECO:0000256" key="3">
    <source>
        <dbReference type="SAM" id="SignalP"/>
    </source>
</evidence>
<dbReference type="Pfam" id="PF00691">
    <property type="entry name" value="OmpA"/>
    <property type="match status" value="1"/>
</dbReference>
<feature type="signal peptide" evidence="3">
    <location>
        <begin position="1"/>
        <end position="27"/>
    </location>
</feature>
<dbReference type="GO" id="GO:0016020">
    <property type="term" value="C:membrane"/>
    <property type="evidence" value="ECO:0007669"/>
    <property type="project" value="UniProtKB-UniRule"/>
</dbReference>
<accession>A0AAE3T8E2</accession>
<evidence type="ECO:0000259" key="4">
    <source>
        <dbReference type="PROSITE" id="PS51123"/>
    </source>
</evidence>
<dbReference type="Gene3D" id="3.30.1330.60">
    <property type="entry name" value="OmpA-like domain"/>
    <property type="match status" value="1"/>
</dbReference>
<proteinExistence type="predicted"/>
<dbReference type="EMBL" id="JARGYC010000015">
    <property type="protein sequence ID" value="MDF0600608.1"/>
    <property type="molecule type" value="Genomic_DNA"/>
</dbReference>
<dbReference type="InterPro" id="IPR036737">
    <property type="entry name" value="OmpA-like_sf"/>
</dbReference>
<gene>
    <name evidence="5" type="ORF">P1J78_07695</name>
</gene>
<keyword evidence="6" id="KW-1185">Reference proteome</keyword>